<accession>A0A178LT40</accession>
<comment type="caution">
    <text evidence="1">The sequence shown here is derived from an EMBL/GenBank/DDBJ whole genome shotgun (WGS) entry which is preliminary data.</text>
</comment>
<organism evidence="1 2">
    <name type="scientific">Mycolicibacterium iranicum</name>
    <name type="common">Mycobacterium iranicum</name>
    <dbReference type="NCBI Taxonomy" id="912594"/>
    <lineage>
        <taxon>Bacteria</taxon>
        <taxon>Bacillati</taxon>
        <taxon>Actinomycetota</taxon>
        <taxon>Actinomycetes</taxon>
        <taxon>Mycobacteriales</taxon>
        <taxon>Mycobacteriaceae</taxon>
        <taxon>Mycolicibacterium</taxon>
    </lineage>
</organism>
<sequence length="252" mass="27178">MSPRLRPFGSQARDLSIDFAGSPPQQITDLLTACLLDAEGQRFDESQIWGMAVSSRVAWLLALAAIEDPNPFTVTFACQGRDCGQPIEVELSLGEVLEAATETPDEPFAVHIGSDRYMLRRPTGADQVAWLQTAYGSEVLAQRAIASSLIVEGPSGEPGPEVVAAIDAYLDVADPLVRFTLTAVCPYCGDAAEHDAGLAEAALRILSLAQTRTIADVHGLARAYGWTENEVLGLPAWRRQAYLDLVVREAVR</sequence>
<name>A0A178LT40_MYCIR</name>
<dbReference type="OrthoDB" id="283948at2"/>
<evidence type="ECO:0000313" key="1">
    <source>
        <dbReference type="EMBL" id="OAN36775.1"/>
    </source>
</evidence>
<gene>
    <name evidence="1" type="ORF">A4X20_06155</name>
</gene>
<dbReference type="Proteomes" id="UP000078396">
    <property type="component" value="Unassembled WGS sequence"/>
</dbReference>
<dbReference type="RefSeq" id="WP_064282980.1">
    <property type="nucleotide sequence ID" value="NZ_LWCS01000032.1"/>
</dbReference>
<dbReference type="AlphaFoldDB" id="A0A178LT40"/>
<dbReference type="EMBL" id="LWCS01000032">
    <property type="protein sequence ID" value="OAN36775.1"/>
    <property type="molecule type" value="Genomic_DNA"/>
</dbReference>
<reference evidence="1 2" key="1">
    <citation type="submission" date="2016-04" db="EMBL/GenBank/DDBJ databases">
        <title>Draft Genome Sequences of Staphylococcus capitis Strain H36, S. capitis Strain H65, S. cohnii Strain H62, S. hominis Strain H69, Mycobacterium iranicum Strain H39, Plantibacter sp. Strain H53, Pseudomonas oryzihabitans Strain H72, and Microbacterium sp. Strain H83, isolated from residential settings.</title>
        <authorList>
            <person name="Lymperopoulou D."/>
            <person name="Adams R.I."/>
            <person name="Lindow S."/>
            <person name="Coil D.A."/>
            <person name="Jospin G."/>
            <person name="Eisen J.A."/>
        </authorList>
    </citation>
    <scope>NUCLEOTIDE SEQUENCE [LARGE SCALE GENOMIC DNA]</scope>
    <source>
        <strain evidence="1 2">H39</strain>
    </source>
</reference>
<evidence type="ECO:0000313" key="2">
    <source>
        <dbReference type="Proteomes" id="UP000078396"/>
    </source>
</evidence>
<proteinExistence type="predicted"/>
<protein>
    <submittedName>
        <fullName evidence="1">Uncharacterized protein</fullName>
    </submittedName>
</protein>